<dbReference type="InterPro" id="IPR002223">
    <property type="entry name" value="Kunitz_BPTI"/>
</dbReference>
<dbReference type="Gene3D" id="4.10.410.10">
    <property type="entry name" value="Pancreatic trypsin inhibitor Kunitz domain"/>
    <property type="match status" value="2"/>
</dbReference>
<gene>
    <name evidence="4" type="ORF">CVLEPA_LOCUS28169</name>
</gene>
<evidence type="ECO:0000313" key="5">
    <source>
        <dbReference type="Proteomes" id="UP001642483"/>
    </source>
</evidence>
<dbReference type="PANTHER" id="PTHR10083:SF374">
    <property type="entry name" value="BPTI_KUNITZ INHIBITOR DOMAIN-CONTAINING PROTEIN"/>
    <property type="match status" value="1"/>
</dbReference>
<proteinExistence type="predicted"/>
<dbReference type="InterPro" id="IPR036880">
    <property type="entry name" value="Kunitz_BPTI_sf"/>
</dbReference>
<keyword evidence="2" id="KW-0732">Signal</keyword>
<organism evidence="4 5">
    <name type="scientific">Clavelina lepadiformis</name>
    <name type="common">Light-bulb sea squirt</name>
    <name type="synonym">Ascidia lepadiformis</name>
    <dbReference type="NCBI Taxonomy" id="159417"/>
    <lineage>
        <taxon>Eukaryota</taxon>
        <taxon>Metazoa</taxon>
        <taxon>Chordata</taxon>
        <taxon>Tunicata</taxon>
        <taxon>Ascidiacea</taxon>
        <taxon>Aplousobranchia</taxon>
        <taxon>Clavelinidae</taxon>
        <taxon>Clavelina</taxon>
    </lineage>
</organism>
<comment type="caution">
    <text evidence="4">The sequence shown here is derived from an EMBL/GenBank/DDBJ whole genome shotgun (WGS) entry which is preliminary data.</text>
</comment>
<dbReference type="SMART" id="SM00131">
    <property type="entry name" value="KU"/>
    <property type="match status" value="2"/>
</dbReference>
<keyword evidence="5" id="KW-1185">Reference proteome</keyword>
<evidence type="ECO:0000259" key="3">
    <source>
        <dbReference type="PROSITE" id="PS50279"/>
    </source>
</evidence>
<dbReference type="InterPro" id="IPR050098">
    <property type="entry name" value="TFPI/VKTCI-like"/>
</dbReference>
<evidence type="ECO:0000313" key="4">
    <source>
        <dbReference type="EMBL" id="CAK8694843.1"/>
    </source>
</evidence>
<feature type="chain" id="PRO_5045594237" description="BPTI/Kunitz inhibitor domain-containing protein" evidence="2">
    <location>
        <begin position="20"/>
        <end position="143"/>
    </location>
</feature>
<evidence type="ECO:0000256" key="2">
    <source>
        <dbReference type="SAM" id="SignalP"/>
    </source>
</evidence>
<protein>
    <recommendedName>
        <fullName evidence="3">BPTI/Kunitz inhibitor domain-containing protein</fullName>
    </recommendedName>
</protein>
<keyword evidence="1" id="KW-1015">Disulfide bond</keyword>
<evidence type="ECO:0000256" key="1">
    <source>
        <dbReference type="ARBA" id="ARBA00023157"/>
    </source>
</evidence>
<dbReference type="PANTHER" id="PTHR10083">
    <property type="entry name" value="KUNITZ-TYPE PROTEASE INHIBITOR-RELATED"/>
    <property type="match status" value="1"/>
</dbReference>
<dbReference type="EMBL" id="CAWYQH010000141">
    <property type="protein sequence ID" value="CAK8694843.1"/>
    <property type="molecule type" value="Genomic_DNA"/>
</dbReference>
<sequence length="143" mass="16491">MLSTYYLILLCTFMTGSLCQPKDCHSCLQQVDIGNCDGIFPRWYFNTTTSQCQIFEYGGCGGNANNFLTLEQCKDKCSDLRLSFNPDCNQCPDSGPCEAAIKKWFFNAFTGRCEEFIYGGCLGNFNMFSNRWQCVWKCRYFYK</sequence>
<dbReference type="PROSITE" id="PS00280">
    <property type="entry name" value="BPTI_KUNITZ_1"/>
    <property type="match status" value="2"/>
</dbReference>
<feature type="domain" description="BPTI/Kunitz inhibitor" evidence="3">
    <location>
        <begin position="27"/>
        <end position="77"/>
    </location>
</feature>
<name>A0ABP0GU54_CLALP</name>
<dbReference type="SUPFAM" id="SSF57362">
    <property type="entry name" value="BPTI-like"/>
    <property type="match status" value="2"/>
</dbReference>
<feature type="signal peptide" evidence="2">
    <location>
        <begin position="1"/>
        <end position="19"/>
    </location>
</feature>
<dbReference type="PRINTS" id="PR00759">
    <property type="entry name" value="BASICPTASE"/>
</dbReference>
<dbReference type="CDD" id="cd00109">
    <property type="entry name" value="Kunitz-type"/>
    <property type="match status" value="2"/>
</dbReference>
<reference evidence="4 5" key="1">
    <citation type="submission" date="2024-02" db="EMBL/GenBank/DDBJ databases">
        <authorList>
            <person name="Daric V."/>
            <person name="Darras S."/>
        </authorList>
    </citation>
    <scope>NUCLEOTIDE SEQUENCE [LARGE SCALE GENOMIC DNA]</scope>
</reference>
<accession>A0ABP0GU54</accession>
<dbReference type="Pfam" id="PF00014">
    <property type="entry name" value="Kunitz_BPTI"/>
    <property type="match status" value="2"/>
</dbReference>
<dbReference type="Proteomes" id="UP001642483">
    <property type="component" value="Unassembled WGS sequence"/>
</dbReference>
<feature type="domain" description="BPTI/Kunitz inhibitor" evidence="3">
    <location>
        <begin position="88"/>
        <end position="138"/>
    </location>
</feature>
<dbReference type="InterPro" id="IPR020901">
    <property type="entry name" value="Prtase_inh_Kunz-CS"/>
</dbReference>
<dbReference type="PROSITE" id="PS50279">
    <property type="entry name" value="BPTI_KUNITZ_2"/>
    <property type="match status" value="2"/>
</dbReference>